<evidence type="ECO:0000313" key="4">
    <source>
        <dbReference type="EMBL" id="RIX97994.1"/>
    </source>
</evidence>
<dbReference type="PANTHER" id="PTHR10937">
    <property type="entry name" value="GLUCOSAMINE--FRUCTOSE-6-PHOSPHATE AMINOTRANSFERASE, ISOMERIZING"/>
    <property type="match status" value="1"/>
</dbReference>
<dbReference type="GO" id="GO:0097367">
    <property type="term" value="F:carbohydrate derivative binding"/>
    <property type="evidence" value="ECO:0007669"/>
    <property type="project" value="InterPro"/>
</dbReference>
<name>A0A3A1WN45_9HYPH</name>
<dbReference type="AlphaFoldDB" id="A0A3A1WN45"/>
<dbReference type="EMBL" id="QYRN01000012">
    <property type="protein sequence ID" value="RIX97994.1"/>
    <property type="molecule type" value="Genomic_DNA"/>
</dbReference>
<proteinExistence type="predicted"/>
<dbReference type="Proteomes" id="UP000265750">
    <property type="component" value="Unassembled WGS sequence"/>
</dbReference>
<comment type="caution">
    <text evidence="4">The sequence shown here is derived from an EMBL/GenBank/DDBJ whole genome shotgun (WGS) entry which is preliminary data.</text>
</comment>
<gene>
    <name evidence="4" type="ORF">D3218_18095</name>
</gene>
<protein>
    <submittedName>
        <fullName evidence="4">SIS domain-containing protein</fullName>
    </submittedName>
</protein>
<reference evidence="5" key="1">
    <citation type="submission" date="2018-09" db="EMBL/GenBank/DDBJ databases">
        <authorList>
            <person name="Tuo L."/>
        </authorList>
    </citation>
    <scope>NUCLEOTIDE SEQUENCE [LARGE SCALE GENOMIC DNA]</scope>
    <source>
        <strain evidence="5">M2BS4Y-1</strain>
    </source>
</reference>
<sequence>MTQASLMAREIAEIPDAVRRFLHGSGAAAHALGRRLAELSPAVTVTVARGSSDHAATYFQYACEILTGRPVASLGPSVVSVYGTRLRLAGQAALAISQSGRSPDIVALLNAARAGGAETAALVNVEGSPLLEAADWRVPLRAGTERSVAATKSVVASVAAALGVLAAWSGDAALEAAVAALPDRLAEALHQDWTPALDTAAAARSLYALGRGPGFAVASEAALKLKETSMLHAEAYSGAELLHGPVSLVEPGFPVFAFVPDDAARPGLRDICARVRDTGAALFTVGEAGAGTRLPHAPTGHPLTEPLSMLVSFYGFVEAVARARGLDPDAPRGLRKVTETL</sequence>
<dbReference type="GO" id="GO:0008483">
    <property type="term" value="F:transaminase activity"/>
    <property type="evidence" value="ECO:0007669"/>
    <property type="project" value="UniProtKB-KW"/>
</dbReference>
<feature type="domain" description="SIS" evidence="3">
    <location>
        <begin position="196"/>
        <end position="326"/>
    </location>
</feature>
<evidence type="ECO:0000259" key="3">
    <source>
        <dbReference type="PROSITE" id="PS51464"/>
    </source>
</evidence>
<evidence type="ECO:0000313" key="5">
    <source>
        <dbReference type="Proteomes" id="UP000265750"/>
    </source>
</evidence>
<dbReference type="InterPro" id="IPR046348">
    <property type="entry name" value="SIS_dom_sf"/>
</dbReference>
<dbReference type="InterPro" id="IPR001347">
    <property type="entry name" value="SIS_dom"/>
</dbReference>
<keyword evidence="2" id="KW-0677">Repeat</keyword>
<dbReference type="PROSITE" id="PS51464">
    <property type="entry name" value="SIS"/>
    <property type="match status" value="2"/>
</dbReference>
<dbReference type="CDD" id="cd05009">
    <property type="entry name" value="SIS_GlmS_GlmD_2"/>
    <property type="match status" value="1"/>
</dbReference>
<dbReference type="InterPro" id="IPR035490">
    <property type="entry name" value="GlmS/FrlB_SIS"/>
</dbReference>
<dbReference type="PANTHER" id="PTHR10937:SF8">
    <property type="entry name" value="AMINOTRANSFERASE-RELATED"/>
    <property type="match status" value="1"/>
</dbReference>
<organism evidence="4 5">
    <name type="scientific">Aureimonas flava</name>
    <dbReference type="NCBI Taxonomy" id="2320271"/>
    <lineage>
        <taxon>Bacteria</taxon>
        <taxon>Pseudomonadati</taxon>
        <taxon>Pseudomonadota</taxon>
        <taxon>Alphaproteobacteria</taxon>
        <taxon>Hyphomicrobiales</taxon>
        <taxon>Aurantimonadaceae</taxon>
        <taxon>Aureimonas</taxon>
    </lineage>
</organism>
<feature type="domain" description="SIS" evidence="3">
    <location>
        <begin position="32"/>
        <end position="195"/>
    </location>
</feature>
<dbReference type="SUPFAM" id="SSF53697">
    <property type="entry name" value="SIS domain"/>
    <property type="match status" value="1"/>
</dbReference>
<evidence type="ECO:0000256" key="1">
    <source>
        <dbReference type="ARBA" id="ARBA00022576"/>
    </source>
</evidence>
<dbReference type="InterPro" id="IPR035466">
    <property type="entry name" value="GlmS/AgaS_SIS"/>
</dbReference>
<dbReference type="Gene3D" id="3.40.50.10490">
    <property type="entry name" value="Glucose-6-phosphate isomerase like protein, domain 1"/>
    <property type="match status" value="2"/>
</dbReference>
<dbReference type="OrthoDB" id="9761808at2"/>
<keyword evidence="1" id="KW-0032">Aminotransferase</keyword>
<dbReference type="CDD" id="cd05008">
    <property type="entry name" value="SIS_GlmS_GlmD_1"/>
    <property type="match status" value="1"/>
</dbReference>
<dbReference type="RefSeq" id="WP_119541485.1">
    <property type="nucleotide sequence ID" value="NZ_QYRN01000012.1"/>
</dbReference>
<keyword evidence="5" id="KW-1185">Reference proteome</keyword>
<dbReference type="GO" id="GO:1901135">
    <property type="term" value="P:carbohydrate derivative metabolic process"/>
    <property type="evidence" value="ECO:0007669"/>
    <property type="project" value="InterPro"/>
</dbReference>
<evidence type="ECO:0000256" key="2">
    <source>
        <dbReference type="ARBA" id="ARBA00022737"/>
    </source>
</evidence>
<dbReference type="Pfam" id="PF01380">
    <property type="entry name" value="SIS"/>
    <property type="match status" value="2"/>
</dbReference>
<accession>A0A3A1WN45</accession>
<keyword evidence="1" id="KW-0808">Transferase</keyword>